<evidence type="ECO:0000313" key="2">
    <source>
        <dbReference type="Proteomes" id="UP000325333"/>
    </source>
</evidence>
<name>A0A5B0KST8_9PROT</name>
<dbReference type="AlphaFoldDB" id="A0A5B0KST8"/>
<accession>A0A5B0KST8</accession>
<comment type="caution">
    <text evidence="1">The sequence shown here is derived from an EMBL/GenBank/DDBJ whole genome shotgun (WGS) entry which is preliminary data.</text>
</comment>
<evidence type="ECO:0000313" key="1">
    <source>
        <dbReference type="EMBL" id="KAA1055752.1"/>
    </source>
</evidence>
<reference evidence="1 2" key="1">
    <citation type="submission" date="2019-07" db="EMBL/GenBank/DDBJ databases">
        <title>Genome sequencing of the stress-tolerant strain Azospirillum brasilense Az19.</title>
        <authorList>
            <person name="Maroniche G.A."/>
            <person name="Garcia J.E."/>
            <person name="Pagnussat L."/>
            <person name="Amenta M."/>
            <person name="Creus C.M."/>
        </authorList>
    </citation>
    <scope>NUCLEOTIDE SEQUENCE [LARGE SCALE GENOMIC DNA]</scope>
    <source>
        <strain evidence="1 2">Az19</strain>
    </source>
</reference>
<dbReference type="EMBL" id="VEWN01000006">
    <property type="protein sequence ID" value="KAA1055752.1"/>
    <property type="molecule type" value="Genomic_DNA"/>
</dbReference>
<dbReference type="Proteomes" id="UP000325333">
    <property type="component" value="Unassembled WGS sequence"/>
</dbReference>
<sequence length="49" mass="5222">MSPLSVLFFAVGHPEATVGPEWAEAVCPRPRPAPPVERVTVPHFTGVGQ</sequence>
<protein>
    <submittedName>
        <fullName evidence="1">Uncharacterized protein</fullName>
    </submittedName>
</protein>
<organism evidence="1 2">
    <name type="scientific">Azospirillum argentinense</name>
    <dbReference type="NCBI Taxonomy" id="2970906"/>
    <lineage>
        <taxon>Bacteria</taxon>
        <taxon>Pseudomonadati</taxon>
        <taxon>Pseudomonadota</taxon>
        <taxon>Alphaproteobacteria</taxon>
        <taxon>Rhodospirillales</taxon>
        <taxon>Azospirillaceae</taxon>
        <taxon>Azospirillum</taxon>
    </lineage>
</organism>
<proteinExistence type="predicted"/>
<gene>
    <name evidence="1" type="ORF">FH063_005523</name>
</gene>